<dbReference type="AlphaFoldDB" id="A0A6S6TE61"/>
<dbReference type="Gene3D" id="2.40.160.10">
    <property type="entry name" value="Porin"/>
    <property type="match status" value="1"/>
</dbReference>
<accession>A0A6S6TE61</accession>
<sequence length="400" mass="44865">MKNNILKIILIFSLCQTALFSDDWDFLSVNGYGTVGVAFQDNKEVLFRNSFFTDEGSKGKASFANYSLLGLQLDAQVTEKLSFTLQAIASKNNANGKDLDLEWANAKYQVTDAFDIKVGLMRLPIFMHSDILNVGYSYDMLRLPDMYALISINKYQGAEIAHRLEFDDFSLSSTFLAGQTDSHFQSVNNTGQAIESKIHAENIYGLALKVLYKDLTLRSAYMVTTLDINNPQMNALLGQFNAMNIPLISNTIKKYKNENQKVSYFSMGAKYDFEDAYLLGEYIVADSDSFMVDLNSWYVGGGYNFDNWTPYVVYSETKTSSNYTPLSTIGMPVQVTAAIMGANQAFTQMANGGVEMNAKTTSLGFRYDLTDSAVIKFQFDEQRRVNETLHVFSSGINFVF</sequence>
<gene>
    <name evidence="1" type="ORF">HELGO_WM6510</name>
</gene>
<proteinExistence type="predicted"/>
<evidence type="ECO:0000313" key="1">
    <source>
        <dbReference type="EMBL" id="CAA6813304.1"/>
    </source>
</evidence>
<reference evidence="1" key="1">
    <citation type="submission" date="2020-01" db="EMBL/GenBank/DDBJ databases">
        <authorList>
            <person name="Meier V. D."/>
            <person name="Meier V D."/>
        </authorList>
    </citation>
    <scope>NUCLEOTIDE SEQUENCE</scope>
    <source>
        <strain evidence="1">HLG_WM_MAG_04</strain>
    </source>
</reference>
<dbReference type="InterPro" id="IPR023614">
    <property type="entry name" value="Porin_dom_sf"/>
</dbReference>
<evidence type="ECO:0008006" key="2">
    <source>
        <dbReference type="Google" id="ProtNLM"/>
    </source>
</evidence>
<dbReference type="EMBL" id="CACVAX010000039">
    <property type="protein sequence ID" value="CAA6813304.1"/>
    <property type="molecule type" value="Genomic_DNA"/>
</dbReference>
<protein>
    <recommendedName>
        <fullName evidence="2">Porin domain-containing protein</fullName>
    </recommendedName>
</protein>
<organism evidence="1">
    <name type="scientific">uncultured Sulfurovum sp</name>
    <dbReference type="NCBI Taxonomy" id="269237"/>
    <lineage>
        <taxon>Bacteria</taxon>
        <taxon>Pseudomonadati</taxon>
        <taxon>Campylobacterota</taxon>
        <taxon>Epsilonproteobacteria</taxon>
        <taxon>Campylobacterales</taxon>
        <taxon>Sulfurovaceae</taxon>
        <taxon>Sulfurovum</taxon>
        <taxon>environmental samples</taxon>
    </lineage>
</organism>
<dbReference type="SUPFAM" id="SSF56935">
    <property type="entry name" value="Porins"/>
    <property type="match status" value="1"/>
</dbReference>
<name>A0A6S6TE61_9BACT</name>